<dbReference type="Gene3D" id="3.40.50.1820">
    <property type="entry name" value="alpha/beta hydrolase"/>
    <property type="match status" value="1"/>
</dbReference>
<keyword evidence="2" id="KW-1185">Reference proteome</keyword>
<gene>
    <name evidence="1" type="ORF">GGQ90_002372</name>
</gene>
<proteinExistence type="predicted"/>
<dbReference type="RefSeq" id="WP_380766564.1">
    <property type="nucleotide sequence ID" value="NZ_JBHLYA010000108.1"/>
</dbReference>
<sequence length="283" mass="32224">MQAGYGKLSLGDIHDLSSQEYVFGRDTPDKSTYFWMNTPLKTEALFTPKNNADRLFVLFCGDAERQRYTPPVFQRWKWAERFPGHCLFVSDPTLYLNDDLGLAWYCGTPDFDPLQGIAEMARDIATCSGIPESKIILYGSSGGGFAALRLTSILTQATAVVINPQINILNFSSQSKVDFCMESCFPGLSREEIERDHGDRINLMHDKFDFQNKKLIYAQNKLDKSHYFRHYMPFLEKLGINGRQEFKSDRLTTILFENVDGHPKAEAGNPEVFDRMIDLITTG</sequence>
<dbReference type="Proteomes" id="UP000590524">
    <property type="component" value="Unassembled WGS sequence"/>
</dbReference>
<reference evidence="1 2" key="1">
    <citation type="submission" date="2020-08" db="EMBL/GenBank/DDBJ databases">
        <title>Genomic Encyclopedia of Type Strains, Phase IV (KMG-IV): sequencing the most valuable type-strain genomes for metagenomic binning, comparative biology and taxonomic classification.</title>
        <authorList>
            <person name="Goeker M."/>
        </authorList>
    </citation>
    <scope>NUCLEOTIDE SEQUENCE [LARGE SCALE GENOMIC DNA]</scope>
    <source>
        <strain evidence="1 2">DSM 19371</strain>
    </source>
</reference>
<organism evidence="1 2">
    <name type="scientific">Sphingobium scionense</name>
    <dbReference type="NCBI Taxonomy" id="1404341"/>
    <lineage>
        <taxon>Bacteria</taxon>
        <taxon>Pseudomonadati</taxon>
        <taxon>Pseudomonadota</taxon>
        <taxon>Alphaproteobacteria</taxon>
        <taxon>Sphingomonadales</taxon>
        <taxon>Sphingomonadaceae</taxon>
        <taxon>Sphingobium</taxon>
    </lineage>
</organism>
<evidence type="ECO:0000313" key="2">
    <source>
        <dbReference type="Proteomes" id="UP000590524"/>
    </source>
</evidence>
<protein>
    <submittedName>
        <fullName evidence="1">Uncharacterized protein</fullName>
    </submittedName>
</protein>
<evidence type="ECO:0000313" key="1">
    <source>
        <dbReference type="EMBL" id="MBB4148589.1"/>
    </source>
</evidence>
<accession>A0A7W6PVX1</accession>
<comment type="caution">
    <text evidence="1">The sequence shown here is derived from an EMBL/GenBank/DDBJ whole genome shotgun (WGS) entry which is preliminary data.</text>
</comment>
<dbReference type="SUPFAM" id="SSF53474">
    <property type="entry name" value="alpha/beta-Hydrolases"/>
    <property type="match status" value="1"/>
</dbReference>
<name>A0A7W6PVX1_9SPHN</name>
<dbReference type="AlphaFoldDB" id="A0A7W6PVX1"/>
<dbReference type="EMBL" id="JACIEU010000008">
    <property type="protein sequence ID" value="MBB4148589.1"/>
    <property type="molecule type" value="Genomic_DNA"/>
</dbReference>
<dbReference type="InterPro" id="IPR029058">
    <property type="entry name" value="AB_hydrolase_fold"/>
</dbReference>